<dbReference type="InterPro" id="IPR023485">
    <property type="entry name" value="Ptyr_pPase"/>
</dbReference>
<evidence type="ECO:0000313" key="3">
    <source>
        <dbReference type="EMBL" id="EET90559.1"/>
    </source>
</evidence>
<organism evidence="3 4">
    <name type="scientific">Candidatus Micrarchaeum acidiphilum ARMAN-2</name>
    <dbReference type="NCBI Taxonomy" id="425595"/>
    <lineage>
        <taxon>Archaea</taxon>
        <taxon>Candidatus Micrarchaeota</taxon>
        <taxon>Candidatus Micrarchaeia</taxon>
        <taxon>Candidatus Micrarchaeales</taxon>
        <taxon>Candidatus Micrarchaeaceae</taxon>
        <taxon>Candidatus Micrarchaeum</taxon>
    </lineage>
</organism>
<dbReference type="SUPFAM" id="SSF52788">
    <property type="entry name" value="Phosphotyrosine protein phosphatases I"/>
    <property type="match status" value="1"/>
</dbReference>
<dbReference type="AlphaFoldDB" id="C7DFZ2"/>
<evidence type="ECO:0000259" key="2">
    <source>
        <dbReference type="SMART" id="SM00226"/>
    </source>
</evidence>
<keyword evidence="1" id="KW-0059">Arsenical resistance</keyword>
<dbReference type="SMART" id="SM00226">
    <property type="entry name" value="LMWPc"/>
    <property type="match status" value="1"/>
</dbReference>
<dbReference type="Pfam" id="PF01451">
    <property type="entry name" value="LMWPc"/>
    <property type="match status" value="1"/>
</dbReference>
<dbReference type="Proteomes" id="UP000332487">
    <property type="component" value="Unassembled WGS sequence"/>
</dbReference>
<keyword evidence="4" id="KW-1185">Reference proteome</keyword>
<dbReference type="PANTHER" id="PTHR43428:SF1">
    <property type="entry name" value="ARSENATE REDUCTASE"/>
    <property type="match status" value="1"/>
</dbReference>
<protein>
    <submittedName>
        <fullName evidence="3">Protein tyrosine phosphatase</fullName>
    </submittedName>
</protein>
<sequence>MVDYTKVLFICKANVGRSQMAEAIFSSMAKGKATAVSAGVGPGRYEGKMIKEAGPNVTECMRAIGLDVSGNVSKKLTEAMAKDADIVVAMVNKNMLPSYLQNSVKLKLWDIKDPKFMDYAGHVEIRNQIYGKVKDLVKGLNLD</sequence>
<reference evidence="3 4" key="2">
    <citation type="journal article" date="2010" name="Proc. Natl. Acad. Sci. U.S.A.">
        <title>Enigmatic, ultrasmall, uncultivated Archaea.</title>
        <authorList>
            <person name="Baker B.J."/>
            <person name="Comolli L.R."/>
            <person name="Dick G.J."/>
            <person name="Hauser L.J."/>
            <person name="Hyatt D."/>
            <person name="Dill B.D."/>
            <person name="Land M.L."/>
            <person name="Verberkmoes N.C."/>
            <person name="Hettich R.L."/>
            <person name="Banfield J.F."/>
        </authorList>
    </citation>
    <scope>NUCLEOTIDE SEQUENCE [LARGE SCALE GENOMIC DNA]</scope>
    <source>
        <strain evidence="3">ARMAN-2</strain>
    </source>
</reference>
<dbReference type="GO" id="GO:0046685">
    <property type="term" value="P:response to arsenic-containing substance"/>
    <property type="evidence" value="ECO:0007669"/>
    <property type="project" value="UniProtKB-KW"/>
</dbReference>
<feature type="domain" description="Phosphotyrosine protein phosphatase I" evidence="2">
    <location>
        <begin position="5"/>
        <end position="139"/>
    </location>
</feature>
<evidence type="ECO:0000313" key="4">
    <source>
        <dbReference type="Proteomes" id="UP000332487"/>
    </source>
</evidence>
<reference evidence="3 4" key="1">
    <citation type="journal article" date="2009" name="Genome Biol.">
        <title>Community-wide analysis of microbial genome sequence signatures.</title>
        <authorList>
            <person name="Dick G.J."/>
            <person name="Andersson A.F."/>
            <person name="Baker B.J."/>
            <person name="Simmons S.L."/>
            <person name="Thomas B.C."/>
            <person name="Yelton A.P."/>
            <person name="Banfield J.F."/>
        </authorList>
    </citation>
    <scope>NUCLEOTIDE SEQUENCE [LARGE SCALE GENOMIC DNA]</scope>
    <source>
        <strain evidence="3">ARMAN-2</strain>
    </source>
</reference>
<dbReference type="Gene3D" id="3.40.50.2300">
    <property type="match status" value="1"/>
</dbReference>
<dbReference type="PANTHER" id="PTHR43428">
    <property type="entry name" value="ARSENATE REDUCTASE"/>
    <property type="match status" value="1"/>
</dbReference>
<proteinExistence type="predicted"/>
<gene>
    <name evidence="3" type="ORF">UNLARM2_0001</name>
</gene>
<name>C7DFZ2_MICA2</name>
<evidence type="ECO:0000256" key="1">
    <source>
        <dbReference type="ARBA" id="ARBA00022849"/>
    </source>
</evidence>
<dbReference type="InterPro" id="IPR036196">
    <property type="entry name" value="Ptyr_pPase_sf"/>
</dbReference>
<dbReference type="EMBL" id="GG697234">
    <property type="protein sequence ID" value="EET90559.1"/>
    <property type="molecule type" value="Genomic_DNA"/>
</dbReference>
<accession>C7DFZ2</accession>